<sequence length="141" mass="14894">MARLSAGGSFSEEVGRPATEAPTLVVCGREATAVLSGRLLSSSPSPDGAVPASTHEWFRLAQDTGKKCRSPSSVGVQDNIHGEDMLRARVRLPTEAGKGFGVWLVIFKPVSNPELFMKEESQQTGSAKSASEPPVSPSLSR</sequence>
<keyword evidence="3" id="KW-1185">Reference proteome</keyword>
<evidence type="ECO:0000313" key="2">
    <source>
        <dbReference type="EMBL" id="MPC78489.1"/>
    </source>
</evidence>
<reference evidence="2 3" key="1">
    <citation type="submission" date="2019-05" db="EMBL/GenBank/DDBJ databases">
        <title>Another draft genome of Portunus trituberculatus and its Hox gene families provides insights of decapod evolution.</title>
        <authorList>
            <person name="Jeong J.-H."/>
            <person name="Song I."/>
            <person name="Kim S."/>
            <person name="Choi T."/>
            <person name="Kim D."/>
            <person name="Ryu S."/>
            <person name="Kim W."/>
        </authorList>
    </citation>
    <scope>NUCLEOTIDE SEQUENCE [LARGE SCALE GENOMIC DNA]</scope>
    <source>
        <tissue evidence="2">Muscle</tissue>
    </source>
</reference>
<evidence type="ECO:0000256" key="1">
    <source>
        <dbReference type="SAM" id="MobiDB-lite"/>
    </source>
</evidence>
<comment type="caution">
    <text evidence="2">The sequence shown here is derived from an EMBL/GenBank/DDBJ whole genome shotgun (WGS) entry which is preliminary data.</text>
</comment>
<dbReference type="Proteomes" id="UP000324222">
    <property type="component" value="Unassembled WGS sequence"/>
</dbReference>
<accession>A0A5B7I9C6</accession>
<dbReference type="EMBL" id="VSRR010048550">
    <property type="protein sequence ID" value="MPC78489.1"/>
    <property type="molecule type" value="Genomic_DNA"/>
</dbReference>
<dbReference type="AlphaFoldDB" id="A0A5B7I9C6"/>
<evidence type="ECO:0000313" key="3">
    <source>
        <dbReference type="Proteomes" id="UP000324222"/>
    </source>
</evidence>
<organism evidence="2 3">
    <name type="scientific">Portunus trituberculatus</name>
    <name type="common">Swimming crab</name>
    <name type="synonym">Neptunus trituberculatus</name>
    <dbReference type="NCBI Taxonomy" id="210409"/>
    <lineage>
        <taxon>Eukaryota</taxon>
        <taxon>Metazoa</taxon>
        <taxon>Ecdysozoa</taxon>
        <taxon>Arthropoda</taxon>
        <taxon>Crustacea</taxon>
        <taxon>Multicrustacea</taxon>
        <taxon>Malacostraca</taxon>
        <taxon>Eumalacostraca</taxon>
        <taxon>Eucarida</taxon>
        <taxon>Decapoda</taxon>
        <taxon>Pleocyemata</taxon>
        <taxon>Brachyura</taxon>
        <taxon>Eubrachyura</taxon>
        <taxon>Portunoidea</taxon>
        <taxon>Portunidae</taxon>
        <taxon>Portuninae</taxon>
        <taxon>Portunus</taxon>
    </lineage>
</organism>
<feature type="region of interest" description="Disordered" evidence="1">
    <location>
        <begin position="117"/>
        <end position="141"/>
    </location>
</feature>
<protein>
    <submittedName>
        <fullName evidence="2">Uncharacterized protein</fullName>
    </submittedName>
</protein>
<gene>
    <name evidence="2" type="ORF">E2C01_072976</name>
</gene>
<proteinExistence type="predicted"/>
<name>A0A5B7I9C6_PORTR</name>